<name>A0A9Q0S070_9DIPT</name>
<organism evidence="3 4">
    <name type="scientific">Pseudolycoriella hygida</name>
    <dbReference type="NCBI Taxonomy" id="35572"/>
    <lineage>
        <taxon>Eukaryota</taxon>
        <taxon>Metazoa</taxon>
        <taxon>Ecdysozoa</taxon>
        <taxon>Arthropoda</taxon>
        <taxon>Hexapoda</taxon>
        <taxon>Insecta</taxon>
        <taxon>Pterygota</taxon>
        <taxon>Neoptera</taxon>
        <taxon>Endopterygota</taxon>
        <taxon>Diptera</taxon>
        <taxon>Nematocera</taxon>
        <taxon>Sciaroidea</taxon>
        <taxon>Sciaridae</taxon>
        <taxon>Pseudolycoriella</taxon>
    </lineage>
</organism>
<feature type="compositionally biased region" description="Basic residues" evidence="2">
    <location>
        <begin position="1609"/>
        <end position="1619"/>
    </location>
</feature>
<evidence type="ECO:0000313" key="4">
    <source>
        <dbReference type="Proteomes" id="UP001151699"/>
    </source>
</evidence>
<evidence type="ECO:0000256" key="1">
    <source>
        <dbReference type="SAM" id="Coils"/>
    </source>
</evidence>
<keyword evidence="1" id="KW-0175">Coiled coil</keyword>
<reference evidence="3" key="1">
    <citation type="submission" date="2022-07" db="EMBL/GenBank/DDBJ databases">
        <authorList>
            <person name="Trinca V."/>
            <person name="Uliana J.V.C."/>
            <person name="Torres T.T."/>
            <person name="Ward R.J."/>
            <person name="Monesi N."/>
        </authorList>
    </citation>
    <scope>NUCLEOTIDE SEQUENCE</scope>
    <source>
        <strain evidence="3">HSMRA1968</strain>
        <tissue evidence="3">Whole embryos</tissue>
    </source>
</reference>
<feature type="region of interest" description="Disordered" evidence="2">
    <location>
        <begin position="1379"/>
        <end position="1431"/>
    </location>
</feature>
<feature type="region of interest" description="Disordered" evidence="2">
    <location>
        <begin position="1195"/>
        <end position="1280"/>
    </location>
</feature>
<keyword evidence="4" id="KW-1185">Reference proteome</keyword>
<feature type="coiled-coil region" evidence="1">
    <location>
        <begin position="1433"/>
        <end position="1463"/>
    </location>
</feature>
<feature type="compositionally biased region" description="Polar residues" evidence="2">
    <location>
        <begin position="855"/>
        <end position="866"/>
    </location>
</feature>
<comment type="caution">
    <text evidence="3">The sequence shown here is derived from an EMBL/GenBank/DDBJ whole genome shotgun (WGS) entry which is preliminary data.</text>
</comment>
<feature type="coiled-coil region" evidence="1">
    <location>
        <begin position="689"/>
        <end position="730"/>
    </location>
</feature>
<evidence type="ECO:0000256" key="2">
    <source>
        <dbReference type="SAM" id="MobiDB-lite"/>
    </source>
</evidence>
<feature type="compositionally biased region" description="Polar residues" evidence="2">
    <location>
        <begin position="1219"/>
        <end position="1229"/>
    </location>
</feature>
<sequence>MIMRRFYDLVPGSPVSANDQWLSDDLMKWISDGKLMDTKKNIQLSLGNNLPLSNDMTFVLVFSILFRRDPHQLYELLCFQLRSIAITYSEGFKDILKLKSDDESETPSYNPVELLNFILDGYERVCSASKALAPLLFELQRGHLQKFSLTWNILNKRMYQRWVYWNVKELIPECILKLKTILDSEKYKAMVYRFIKFDDEMTLLTFKWREIWSLTNDYHMDNADAERRRRMYSVHSILKRIKNTKFKVDFKQFEDDKNNFTPVKWLTMEDKSTVWKYAIYFLKTKWVECSEHRLYAENMKVQCLKCDFALATHYVDCPCRTCILAGGPCFTHIKENATQFYCTKCTVFEKLDRDYLDSVTEFIHSKSEEANKKVRLVYQPKDTNNPVTFTLESLIDPSEQWNKDHGYHLSWAVFKHLPTRRPYNTTSYSVQHFCSFQSPPCNRNECRVATQIIAGLYPLNFSKFLLTAYTPLNEEERKELMNIQHLYFTYLIRKLCNENARAVNQVCVKDVMYDVDDADYALLCDIGSAFAECYLTDAKIPLDEALESCFLCDGFDIDLNMVWLDRIYETNVTENSHCSPSKRKNGYENDPKLLELKELRTHMDKLFLDRASLRKSTSIKQSDLDPPLASAQASERFSATLTGKLLASKKEKKEQKLLDQVTKAANEDHKLKSESSPPPNDHLTEAIKLAVNQELSMKLEEELRTLKEEHSALKDMVRDLEQIKENEEKHVRITTEKNGHFCCNEHMELPDSHPNKMCHTSDGRCTCYYCTIFGHTECNHGRMNETRDRLRKKLHQHKDVMNQAKSPNIKNVKGLFKKTINSNHSVVQKNTKHKADLSEAKNLATALSAMKSSIPQSSNVNSCRTVESNDKKQATSNVNPAEVVTNVKMEPTTHPKEKEKPRMEKIPHKTNERVLIQPGSRDKPLPNIQDILEYIEGSCNKKDSIKKAAKKAKQKQKKLDVKRVEELEQMREDFHEVFFKEAEAKIELKLLKAAKKKDKKKITEIENSVKKLGKLRAKIETPILELIAELKKNNIEFKFAYLPSKEQQQEKLHRDIKPPSPPTVSQPQAKLAINDFPHHGHIINPEHFNNTSCNMSLQNGQKQNCEVSLDPSKRMVTIRRVNVPHSDAQVTVTAKGLSPDKDKLLYTFINGQLINAPNQQAPINTTPISQIQQYHLQHQQLRQQNLNAAMNNAATAPSTANNATNKVEKKKAKKELNKQSSSESFTNKSGAKDEAPSKCNGTNSLSSSAITATQKRKDKKLRSQIAKQSSVEDSSSVESVNRNVKAKAKDAIPISCNKSQRNSVELEPATKLTKDLETDAKKEERRKVKAPKYEYADPQYKTNKFDVLDLDDDDDYYISEEESVDSGVATLTGDTQSLRSLPKKTATKAAVSNKNTKQSIPTPPSAPKTEKSKPTKELTSQLKKEKSPVEVEVQLTKKQRKKLAQQQARLQKQESAKASAAKNDSLTNAMHKLRLNEDTTIELVEDNHVTGCNSVNSNVSIMDQLNRGIKVEGLMLPPGITLTRVNPATVEANRARMESIARISQPMQPVPPEQTSHIYMPNAMGVSHPMVVPLNMAGQDPNGFVMIDPMNTSTQLSKQQLLANAANAKLKRKKRKGKNKKSDESDVSSQHPKVVTLRNPLFHANNEILRQPMPAMAAQLPVQIDQPAAIIKNETTGMFTIRNPALHQALSNGVLNSSLSGMRTIGPDQRYIVPDPSQQDDTFFNQNSGQTKNGITPKHTNQSSQAFQAYDNQSNYGFNEFFGASPVTVPATAQAQGNFFNGNGFGGYSNGVASDCGYMFGNPKHRCDDSPPLSSTNNYYEGLTQSYSNKYDDMTFLYNLQPGQRLNNEVTIHNISESKFHRDQPAPSMSNGVEITRIPGPTSHHSQTHIHPSNLAVGSQRPVRNGEQISEFGDSVFAPNQTVNLSELESEERDIESFKRFDYYFEPPKNKPKVNFNVKEIKVRNKMTSSDSSSPYFGESSSPLNVSELDDLYHDLNVLSLSHNCDPRQQINSSDGSYATEHYLHGLADELANGMVD</sequence>
<dbReference type="Proteomes" id="UP001151699">
    <property type="component" value="Chromosome X"/>
</dbReference>
<dbReference type="InterPro" id="IPR029717">
    <property type="entry name" value="FAM193"/>
</dbReference>
<feature type="compositionally biased region" description="Basic and acidic residues" evidence="2">
    <location>
        <begin position="1408"/>
        <end position="1429"/>
    </location>
</feature>
<proteinExistence type="predicted"/>
<gene>
    <name evidence="3" type="primary">FAM193A</name>
    <name evidence="3" type="ORF">Bhyg_11335</name>
</gene>
<dbReference type="PANTHER" id="PTHR15109">
    <property type="entry name" value="AGAP004327-PA"/>
    <property type="match status" value="1"/>
</dbReference>
<feature type="compositionally biased region" description="Polar residues" evidence="2">
    <location>
        <begin position="1390"/>
        <end position="1400"/>
    </location>
</feature>
<accession>A0A9Q0S070</accession>
<feature type="region of interest" description="Disordered" evidence="2">
    <location>
        <begin position="1608"/>
        <end position="1634"/>
    </location>
</feature>
<dbReference type="PANTHER" id="PTHR15109:SF4">
    <property type="entry name" value="FAM193 C-TERMINAL DOMAIN-CONTAINING PROTEIN"/>
    <property type="match status" value="1"/>
</dbReference>
<evidence type="ECO:0000313" key="3">
    <source>
        <dbReference type="EMBL" id="KAJ6638598.1"/>
    </source>
</evidence>
<feature type="coiled-coil region" evidence="1">
    <location>
        <begin position="945"/>
        <end position="1008"/>
    </location>
</feature>
<feature type="compositionally biased region" description="Low complexity" evidence="2">
    <location>
        <begin position="1269"/>
        <end position="1280"/>
    </location>
</feature>
<feature type="region of interest" description="Disordered" evidence="2">
    <location>
        <begin position="855"/>
        <end position="877"/>
    </location>
</feature>
<protein>
    <submittedName>
        <fullName evidence="3">Protein FAM193A</fullName>
    </submittedName>
</protein>
<dbReference type="OrthoDB" id="10044608at2759"/>
<feature type="compositionally biased region" description="Low complexity" evidence="2">
    <location>
        <begin position="1195"/>
        <end position="1205"/>
    </location>
</feature>
<dbReference type="EMBL" id="WJQU01000003">
    <property type="protein sequence ID" value="KAJ6638598.1"/>
    <property type="molecule type" value="Genomic_DNA"/>
</dbReference>
<feature type="compositionally biased region" description="Polar residues" evidence="2">
    <location>
        <begin position="1239"/>
        <end position="1253"/>
    </location>
</feature>